<evidence type="ECO:0000256" key="1">
    <source>
        <dbReference type="ARBA" id="ARBA00004496"/>
    </source>
</evidence>
<dbReference type="UniPathway" id="UPA00340">
    <property type="reaction ID" value="UER00459"/>
</dbReference>
<evidence type="ECO:0000256" key="4">
    <source>
        <dbReference type="ARBA" id="ARBA00009786"/>
    </source>
</evidence>
<dbReference type="SUPFAM" id="SSF53659">
    <property type="entry name" value="Isocitrate/Isopropylmalate dehydrogenase-like"/>
    <property type="match status" value="1"/>
</dbReference>
<dbReference type="SUPFAM" id="SSF52540">
    <property type="entry name" value="P-loop containing nucleoside triphosphate hydrolases"/>
    <property type="match status" value="1"/>
</dbReference>
<dbReference type="PIRSF" id="PIRSF006107">
    <property type="entry name" value="PhpActrans_proteobac"/>
    <property type="match status" value="1"/>
</dbReference>
<dbReference type="Pfam" id="PF07085">
    <property type="entry name" value="DRTGG"/>
    <property type="match status" value="1"/>
</dbReference>
<keyword evidence="8 12" id="KW-0963">Cytoplasm</keyword>
<comment type="catalytic activity">
    <reaction evidence="12">
        <text>acetyl-CoA + phosphate = acetyl phosphate + CoA</text>
        <dbReference type="Rhea" id="RHEA:19521"/>
        <dbReference type="ChEBI" id="CHEBI:22191"/>
        <dbReference type="ChEBI" id="CHEBI:43474"/>
        <dbReference type="ChEBI" id="CHEBI:57287"/>
        <dbReference type="ChEBI" id="CHEBI:57288"/>
        <dbReference type="EC" id="2.3.1.8"/>
    </reaction>
</comment>
<dbReference type="InterPro" id="IPR016475">
    <property type="entry name" value="P-Actrans_bac"/>
</dbReference>
<evidence type="ECO:0000313" key="15">
    <source>
        <dbReference type="EMBL" id="ACL66422.1"/>
    </source>
</evidence>
<comment type="pathway">
    <text evidence="2 12">Metabolic intermediate biosynthesis; acetyl-CoA biosynthesis; acetyl-CoA from acetate: step 2/2.</text>
</comment>
<comment type="domain">
    <text evidence="12">The N-terminal region seems to be important for proper quaternary structure. The C-terminal region contains the substrate-binding site.</text>
</comment>
<comment type="subunit">
    <text evidence="5">Homohexamer.</text>
</comment>
<keyword evidence="16" id="KW-1185">Reference proteome</keyword>
<dbReference type="NCBIfam" id="NF004167">
    <property type="entry name" value="PRK05632.1"/>
    <property type="match status" value="1"/>
</dbReference>
<evidence type="ECO:0000259" key="13">
    <source>
        <dbReference type="Pfam" id="PF01515"/>
    </source>
</evidence>
<dbReference type="GO" id="GO:0005737">
    <property type="term" value="C:cytoplasm"/>
    <property type="evidence" value="ECO:0007669"/>
    <property type="project" value="UniProtKB-SubCell"/>
</dbReference>
<gene>
    <name evidence="15" type="ordered locus">A2cp1_3087</name>
</gene>
<dbReference type="CDD" id="cd03109">
    <property type="entry name" value="DTBS"/>
    <property type="match status" value="1"/>
</dbReference>
<evidence type="ECO:0000313" key="16">
    <source>
        <dbReference type="Proteomes" id="UP000007089"/>
    </source>
</evidence>
<dbReference type="PANTHER" id="PTHR43356">
    <property type="entry name" value="PHOSPHATE ACETYLTRANSFERASE"/>
    <property type="match status" value="1"/>
</dbReference>
<dbReference type="InterPro" id="IPR028979">
    <property type="entry name" value="Ser_kin/Pase_Hpr-like_N_sf"/>
</dbReference>
<evidence type="ECO:0000256" key="7">
    <source>
        <dbReference type="ARBA" id="ARBA00021528"/>
    </source>
</evidence>
<dbReference type="InterPro" id="IPR010766">
    <property type="entry name" value="DRTGG"/>
</dbReference>
<dbReference type="GO" id="GO:0006085">
    <property type="term" value="P:acetyl-CoA biosynthetic process"/>
    <property type="evidence" value="ECO:0007669"/>
    <property type="project" value="UniProtKB-UniPathway"/>
</dbReference>
<dbReference type="InterPro" id="IPR002505">
    <property type="entry name" value="PTA_PTB"/>
</dbReference>
<dbReference type="EMBL" id="CP001359">
    <property type="protein sequence ID" value="ACL66422.1"/>
    <property type="molecule type" value="Genomic_DNA"/>
</dbReference>
<dbReference type="EC" id="2.3.1.8" evidence="6 12"/>
<comment type="function">
    <text evidence="12">Involved in acetate metabolism.</text>
</comment>
<comment type="similarity">
    <text evidence="4 12">In the N-terminal section; belongs to the CobB/CobQ family.</text>
</comment>
<dbReference type="Gene3D" id="3.40.50.10750">
    <property type="entry name" value="Isocitrate/Isopropylmalate dehydrogenase-like"/>
    <property type="match status" value="1"/>
</dbReference>
<evidence type="ECO:0000256" key="2">
    <source>
        <dbReference type="ARBA" id="ARBA00004989"/>
    </source>
</evidence>
<dbReference type="NCBIfam" id="TIGR00651">
    <property type="entry name" value="pta"/>
    <property type="match status" value="1"/>
</dbReference>
<evidence type="ECO:0000256" key="8">
    <source>
        <dbReference type="ARBA" id="ARBA00022490"/>
    </source>
</evidence>
<evidence type="ECO:0000256" key="6">
    <source>
        <dbReference type="ARBA" id="ARBA00012707"/>
    </source>
</evidence>
<proteinExistence type="inferred from homology"/>
<dbReference type="FunFam" id="3.40.50.10750:FF:000001">
    <property type="entry name" value="Phosphate acetyltransferase"/>
    <property type="match status" value="1"/>
</dbReference>
<dbReference type="RefSeq" id="WP_012634147.1">
    <property type="nucleotide sequence ID" value="NC_011891.1"/>
</dbReference>
<dbReference type="AlphaFoldDB" id="B8JG19"/>
<dbReference type="Gene3D" id="3.40.50.10950">
    <property type="match status" value="1"/>
</dbReference>
<dbReference type="InterPro" id="IPR042113">
    <property type="entry name" value="P_AcTrfase_dom1"/>
</dbReference>
<organism evidence="15 16">
    <name type="scientific">Anaeromyxobacter dehalogenans (strain ATCC BAA-258 / DSM 21875 / 2CP-1)</name>
    <dbReference type="NCBI Taxonomy" id="455488"/>
    <lineage>
        <taxon>Bacteria</taxon>
        <taxon>Pseudomonadati</taxon>
        <taxon>Myxococcota</taxon>
        <taxon>Myxococcia</taxon>
        <taxon>Myxococcales</taxon>
        <taxon>Cystobacterineae</taxon>
        <taxon>Anaeromyxobacteraceae</taxon>
        <taxon>Anaeromyxobacter</taxon>
    </lineage>
</organism>
<feature type="domain" description="Phosphate acetyl/butaryl transferase" evidence="13">
    <location>
        <begin position="387"/>
        <end position="702"/>
    </location>
</feature>
<dbReference type="Proteomes" id="UP000007089">
    <property type="component" value="Chromosome"/>
</dbReference>
<dbReference type="Gene3D" id="3.40.1390.20">
    <property type="entry name" value="HprK N-terminal domain-like"/>
    <property type="match status" value="1"/>
</dbReference>
<dbReference type="SUPFAM" id="SSF75138">
    <property type="entry name" value="HprK N-terminal domain-like"/>
    <property type="match status" value="1"/>
</dbReference>
<keyword evidence="9 12" id="KW-0808">Transferase</keyword>
<evidence type="ECO:0000256" key="5">
    <source>
        <dbReference type="ARBA" id="ARBA00011643"/>
    </source>
</evidence>
<evidence type="ECO:0000256" key="10">
    <source>
        <dbReference type="ARBA" id="ARBA00023315"/>
    </source>
</evidence>
<dbReference type="NCBIfam" id="NF007233">
    <property type="entry name" value="PRK09653.1"/>
    <property type="match status" value="1"/>
</dbReference>
<dbReference type="Pfam" id="PF13500">
    <property type="entry name" value="AAA_26"/>
    <property type="match status" value="1"/>
</dbReference>
<dbReference type="Pfam" id="PF01515">
    <property type="entry name" value="PTA_PTB"/>
    <property type="match status" value="1"/>
</dbReference>
<accession>B8JG19</accession>
<sequence>MAHVLLLAPAGRQVGLTTACLGLVRALDRQGVRVAFAKPIAARGEDRVSALVRLGSSLRPPDPIPRAQADALLASGDDQTLMERVVALCAGAAEGADVLVVAGMWPEPGMVHSARVNALMLKALDAELVLVGSPRGETPAELADAMAIAARGLGGFSDGEPVSCFLNRVAPRTPAARVGESRPIWLEAGEEAELPPEEIETYRTALEAERLRPIAVVPARGDLAAPRVKDLAEAIGARVLRAGDLEGRRIRHVALCAMAVPGSIKTFRPGTLVITPGDRSDILLAAALAVLNGVPLAGVLLTGGVEPEPHVFEMCDSALRAGLPVLAVEQGSYAAATAVAGMNLQVPPDDPARVERVMTAVADLIDPAWLRSRAATSRVRRLSPPAFRQRLVEAARAANKRIVLPEGAEPRTVAAAAIAQERGIARCVLLADADEVHEVARRQGIALPPSIEIVDPVRVAPWYVAPLVERRAAKGMTAAQAAQELGDAVMVGTMMMALDEADGLVSGALHTTAHTIRPALQIVKTVPGCDLVSSVFFMCLPEQVLVFGDCAVNPTPSPEQLADIAIQSADSAAAFGIEPRVAMLSYSTGTSGAGEEVEKVKRATELARAARPDLAIDGPLQYDAAVMPDVARQKAPKSSVAGRATVLVFPDLNTGNVTYKAVQRSANVVSIGPMLQGLARPVNDLSRGCLVEDIVFTIALTAIQAQQLAARRAR</sequence>
<dbReference type="InterPro" id="IPR004614">
    <property type="entry name" value="P_AcTrfase"/>
</dbReference>
<keyword evidence="10 12" id="KW-0012">Acyltransferase</keyword>
<evidence type="ECO:0000256" key="9">
    <source>
        <dbReference type="ARBA" id="ARBA00022679"/>
    </source>
</evidence>
<dbReference type="InterPro" id="IPR027417">
    <property type="entry name" value="P-loop_NTPase"/>
</dbReference>
<dbReference type="KEGG" id="acp:A2cp1_3087"/>
<dbReference type="PANTHER" id="PTHR43356:SF3">
    <property type="entry name" value="PHOSPHATE ACETYLTRANSFERASE"/>
    <property type="match status" value="1"/>
</dbReference>
<evidence type="ECO:0000259" key="14">
    <source>
        <dbReference type="Pfam" id="PF07085"/>
    </source>
</evidence>
<feature type="domain" description="DRTGG" evidence="14">
    <location>
        <begin position="230"/>
        <end position="340"/>
    </location>
</feature>
<comment type="subcellular location">
    <subcellularLocation>
        <location evidence="1 12">Cytoplasm</location>
    </subcellularLocation>
</comment>
<evidence type="ECO:0000256" key="11">
    <source>
        <dbReference type="ARBA" id="ARBA00031108"/>
    </source>
</evidence>
<dbReference type="InterPro" id="IPR042112">
    <property type="entry name" value="P_AcTrfase_dom2"/>
</dbReference>
<dbReference type="InterPro" id="IPR050500">
    <property type="entry name" value="Phos_Acetyltrans/Butyryltrans"/>
</dbReference>
<comment type="similarity">
    <text evidence="3 12">In the C-terminal section; belongs to the phosphate acetyltransferase and butyryltransferase family.</text>
</comment>
<name>B8JG19_ANAD2</name>
<dbReference type="Gene3D" id="3.40.50.300">
    <property type="entry name" value="P-loop containing nucleotide triphosphate hydrolases"/>
    <property type="match status" value="1"/>
</dbReference>
<dbReference type="GO" id="GO:0008959">
    <property type="term" value="F:phosphate acetyltransferase activity"/>
    <property type="evidence" value="ECO:0007669"/>
    <property type="project" value="UniProtKB-EC"/>
</dbReference>
<protein>
    <recommendedName>
        <fullName evidence="7 12">Phosphate acetyltransferase</fullName>
        <ecNumber evidence="6 12">2.3.1.8</ecNumber>
    </recommendedName>
    <alternativeName>
        <fullName evidence="11 12">Phosphotransacetylase</fullName>
    </alternativeName>
</protein>
<evidence type="ECO:0000256" key="3">
    <source>
        <dbReference type="ARBA" id="ARBA00008756"/>
    </source>
</evidence>
<dbReference type="HOGENOM" id="CLU_019723_2_1_7"/>
<evidence type="ECO:0000256" key="12">
    <source>
        <dbReference type="PIRNR" id="PIRNR006107"/>
    </source>
</evidence>
<reference evidence="15" key="1">
    <citation type="submission" date="2009-01" db="EMBL/GenBank/DDBJ databases">
        <title>Complete sequence of Anaeromyxobacter dehalogenans 2CP-1.</title>
        <authorList>
            <consortium name="US DOE Joint Genome Institute"/>
            <person name="Lucas S."/>
            <person name="Copeland A."/>
            <person name="Lapidus A."/>
            <person name="Glavina del Rio T."/>
            <person name="Dalin E."/>
            <person name="Tice H."/>
            <person name="Bruce D."/>
            <person name="Goodwin L."/>
            <person name="Pitluck S."/>
            <person name="Saunders E."/>
            <person name="Brettin T."/>
            <person name="Detter J.C."/>
            <person name="Han C."/>
            <person name="Larimer F."/>
            <person name="Land M."/>
            <person name="Hauser L."/>
            <person name="Kyrpides N."/>
            <person name="Ovchinnikova G."/>
            <person name="Beliaev A.S."/>
            <person name="Richardson P."/>
        </authorList>
    </citation>
    <scope>NUCLEOTIDE SEQUENCE</scope>
    <source>
        <strain evidence="15">2CP-1</strain>
    </source>
</reference>